<dbReference type="InterPro" id="IPR036388">
    <property type="entry name" value="WH-like_DNA-bd_sf"/>
</dbReference>
<accession>A0ABU9W4X7</accession>
<dbReference type="Pfam" id="PF00392">
    <property type="entry name" value="GntR"/>
    <property type="match status" value="1"/>
</dbReference>
<protein>
    <submittedName>
        <fullName evidence="5">GntR family transcriptional regulator</fullName>
    </submittedName>
</protein>
<evidence type="ECO:0000256" key="2">
    <source>
        <dbReference type="ARBA" id="ARBA00023125"/>
    </source>
</evidence>
<dbReference type="PANTHER" id="PTHR38445">
    <property type="entry name" value="HTH-TYPE TRANSCRIPTIONAL REPRESSOR YTRA"/>
    <property type="match status" value="1"/>
</dbReference>
<evidence type="ECO:0000256" key="3">
    <source>
        <dbReference type="ARBA" id="ARBA00023163"/>
    </source>
</evidence>
<dbReference type="PROSITE" id="PS50949">
    <property type="entry name" value="HTH_GNTR"/>
    <property type="match status" value="1"/>
</dbReference>
<keyword evidence="3" id="KW-0804">Transcription</keyword>
<keyword evidence="6" id="KW-1185">Reference proteome</keyword>
<dbReference type="InterPro" id="IPR000524">
    <property type="entry name" value="Tscrpt_reg_HTH_GntR"/>
</dbReference>
<gene>
    <name evidence="5" type="ORF">WJX64_10895</name>
</gene>
<evidence type="ECO:0000259" key="4">
    <source>
        <dbReference type="PROSITE" id="PS50949"/>
    </source>
</evidence>
<dbReference type="SMART" id="SM00345">
    <property type="entry name" value="HTH_GNTR"/>
    <property type="match status" value="1"/>
</dbReference>
<organism evidence="5 6">
    <name type="scientific">Leifsonia stereocauli</name>
    <dbReference type="NCBI Taxonomy" id="3134136"/>
    <lineage>
        <taxon>Bacteria</taxon>
        <taxon>Bacillati</taxon>
        <taxon>Actinomycetota</taxon>
        <taxon>Actinomycetes</taxon>
        <taxon>Micrococcales</taxon>
        <taxon>Microbacteriaceae</taxon>
        <taxon>Leifsonia</taxon>
    </lineage>
</organism>
<evidence type="ECO:0000313" key="5">
    <source>
        <dbReference type="EMBL" id="MEN1947056.1"/>
    </source>
</evidence>
<keyword evidence="2" id="KW-0238">DNA-binding</keyword>
<reference evidence="5 6" key="1">
    <citation type="submission" date="2024-03" db="EMBL/GenBank/DDBJ databases">
        <title>YIM 134122 draft genome.</title>
        <authorList>
            <person name="Zuo S."/>
            <person name="Xiong L."/>
        </authorList>
    </citation>
    <scope>NUCLEOTIDE SEQUENCE [LARGE SCALE GENOMIC DNA]</scope>
    <source>
        <strain evidence="5 6">YIM 134122</strain>
    </source>
</reference>
<evidence type="ECO:0000256" key="1">
    <source>
        <dbReference type="ARBA" id="ARBA00023015"/>
    </source>
</evidence>
<sequence length="123" mass="12762">MSVAIDAASSQPPYEQIRTQVIAAVRSGDLVAGERMPTVRALAEQLGLAVNTVAKAYRALESDAVIETRGRAGTLVSASGDVTHRHAQTAAAAYAARVRELGVDADEALALVEAALRATPPAR</sequence>
<dbReference type="Proteomes" id="UP001425155">
    <property type="component" value="Unassembled WGS sequence"/>
</dbReference>
<dbReference type="Gene3D" id="1.10.10.10">
    <property type="entry name" value="Winged helix-like DNA-binding domain superfamily/Winged helix DNA-binding domain"/>
    <property type="match status" value="1"/>
</dbReference>
<comment type="caution">
    <text evidence="5">The sequence shown here is derived from an EMBL/GenBank/DDBJ whole genome shotgun (WGS) entry which is preliminary data.</text>
</comment>
<feature type="domain" description="HTH gntR-type" evidence="4">
    <location>
        <begin position="11"/>
        <end position="79"/>
    </location>
</feature>
<evidence type="ECO:0000313" key="6">
    <source>
        <dbReference type="Proteomes" id="UP001425155"/>
    </source>
</evidence>
<dbReference type="SUPFAM" id="SSF46785">
    <property type="entry name" value="Winged helix' DNA-binding domain"/>
    <property type="match status" value="1"/>
</dbReference>
<dbReference type="EMBL" id="JBCLVG010000002">
    <property type="protein sequence ID" value="MEN1947056.1"/>
    <property type="molecule type" value="Genomic_DNA"/>
</dbReference>
<keyword evidence="1" id="KW-0805">Transcription regulation</keyword>
<proteinExistence type="predicted"/>
<dbReference type="CDD" id="cd07377">
    <property type="entry name" value="WHTH_GntR"/>
    <property type="match status" value="1"/>
</dbReference>
<dbReference type="InterPro" id="IPR036390">
    <property type="entry name" value="WH_DNA-bd_sf"/>
</dbReference>
<name>A0ABU9W4X7_9MICO</name>
<dbReference type="PANTHER" id="PTHR38445:SF9">
    <property type="entry name" value="HTH-TYPE TRANSCRIPTIONAL REPRESSOR YTRA"/>
    <property type="match status" value="1"/>
</dbReference>